<evidence type="ECO:0000313" key="3">
    <source>
        <dbReference type="EMBL" id="MTS51665.1"/>
    </source>
</evidence>
<feature type="chain" id="PRO_5039212626" evidence="1">
    <location>
        <begin position="21"/>
        <end position="328"/>
    </location>
</feature>
<evidence type="ECO:0000259" key="2">
    <source>
        <dbReference type="Pfam" id="PF00326"/>
    </source>
</evidence>
<name>A0A6I3QBA8_9FIRM</name>
<dbReference type="SUPFAM" id="SSF53474">
    <property type="entry name" value="alpha/beta-Hydrolases"/>
    <property type="match status" value="1"/>
</dbReference>
<dbReference type="Pfam" id="PF00326">
    <property type="entry name" value="Peptidase_S9"/>
    <property type="match status" value="1"/>
</dbReference>
<dbReference type="Gene3D" id="3.40.50.1820">
    <property type="entry name" value="alpha/beta hydrolase"/>
    <property type="match status" value="1"/>
</dbReference>
<evidence type="ECO:0000256" key="1">
    <source>
        <dbReference type="SAM" id="SignalP"/>
    </source>
</evidence>
<dbReference type="GO" id="GO:0008236">
    <property type="term" value="F:serine-type peptidase activity"/>
    <property type="evidence" value="ECO:0007669"/>
    <property type="project" value="InterPro"/>
</dbReference>
<dbReference type="InterPro" id="IPR001375">
    <property type="entry name" value="Peptidase_S9_cat"/>
</dbReference>
<proteinExistence type="predicted"/>
<dbReference type="InterPro" id="IPR052920">
    <property type="entry name" value="DNA-binding_regulatory"/>
</dbReference>
<organism evidence="3 4">
    <name type="scientific">Ruthenibacterium lactatiformans</name>
    <dbReference type="NCBI Taxonomy" id="1550024"/>
    <lineage>
        <taxon>Bacteria</taxon>
        <taxon>Bacillati</taxon>
        <taxon>Bacillota</taxon>
        <taxon>Clostridia</taxon>
        <taxon>Eubacteriales</taxon>
        <taxon>Oscillospiraceae</taxon>
        <taxon>Ruthenibacterium</taxon>
    </lineage>
</organism>
<reference evidence="3 4" key="1">
    <citation type="journal article" date="2019" name="Nat. Med.">
        <title>A library of human gut bacterial isolates paired with longitudinal multiomics data enables mechanistic microbiome research.</title>
        <authorList>
            <person name="Poyet M."/>
            <person name="Groussin M."/>
            <person name="Gibbons S.M."/>
            <person name="Avila-Pacheco J."/>
            <person name="Jiang X."/>
            <person name="Kearney S.M."/>
            <person name="Perrotta A.R."/>
            <person name="Berdy B."/>
            <person name="Zhao S."/>
            <person name="Lieberman T.D."/>
            <person name="Swanson P.K."/>
            <person name="Smith M."/>
            <person name="Roesemann S."/>
            <person name="Alexander J.E."/>
            <person name="Rich S.A."/>
            <person name="Livny J."/>
            <person name="Vlamakis H."/>
            <person name="Clish C."/>
            <person name="Bullock K."/>
            <person name="Deik A."/>
            <person name="Scott J."/>
            <person name="Pierce K.A."/>
            <person name="Xavier R.J."/>
            <person name="Alm E.J."/>
        </authorList>
    </citation>
    <scope>NUCLEOTIDE SEQUENCE [LARGE SCALE GENOMIC DNA]</scope>
    <source>
        <strain evidence="3 4">BIOML-A7</strain>
    </source>
</reference>
<comment type="caution">
    <text evidence="3">The sequence shown here is derived from an EMBL/GenBank/DDBJ whole genome shotgun (WGS) entry which is preliminary data.</text>
</comment>
<feature type="domain" description="Peptidase S9 prolyl oligopeptidase catalytic" evidence="2">
    <location>
        <begin position="154"/>
        <end position="321"/>
    </location>
</feature>
<keyword evidence="1" id="KW-0732">Signal</keyword>
<protein>
    <submittedName>
        <fullName evidence="3">Prolyl oligopeptidase family serine peptidase</fullName>
    </submittedName>
</protein>
<dbReference type="PANTHER" id="PTHR43358:SF4">
    <property type="entry name" value="ALPHA_BETA HYDROLASE FOLD-1 DOMAIN-CONTAINING PROTEIN"/>
    <property type="match status" value="1"/>
</dbReference>
<dbReference type="AlphaFoldDB" id="A0A6I3QBA8"/>
<dbReference type="Proteomes" id="UP000449193">
    <property type="component" value="Unassembled WGS sequence"/>
</dbReference>
<sequence>MNKSTRNTLIGAGIASSAIAAFGAVSHTVTKKLISVGMDRQAPAKFAEARPKFNRSPALQGAMVQLEQAGEILQSRPTEIVETISGDGIRLVGHLYRCENAERTIIAMHGWRSAWYRDFGIISEFWHNHGCNVLYAEQRAQSESEGEYMGFGLTERYDCISWINFLNENGFDKTPIYLAGVSMGAATVMMAAGLELPGNVHGVIADCGYTSPHAIWEHILKKNLHLSYGNLRKKTIDDMFKKNNQVDTITDSCTDAMKSCKTPVIFIHGTDDHMVPVEMTYENYQACAAPKRLLIVPGAEHGMSYLVDKAGYEAALMQFWADYDKIAT</sequence>
<accession>A0A6I3QBA8</accession>
<dbReference type="RefSeq" id="WP_155201777.1">
    <property type="nucleotide sequence ID" value="NZ_WMZL01000035.1"/>
</dbReference>
<dbReference type="InterPro" id="IPR029058">
    <property type="entry name" value="AB_hydrolase_fold"/>
</dbReference>
<feature type="signal peptide" evidence="1">
    <location>
        <begin position="1"/>
        <end position="20"/>
    </location>
</feature>
<gene>
    <name evidence="3" type="ORF">GMD52_08950</name>
</gene>
<dbReference type="EMBL" id="WMZR01000009">
    <property type="protein sequence ID" value="MTS51665.1"/>
    <property type="molecule type" value="Genomic_DNA"/>
</dbReference>
<evidence type="ECO:0000313" key="4">
    <source>
        <dbReference type="Proteomes" id="UP000449193"/>
    </source>
</evidence>
<dbReference type="PANTHER" id="PTHR43358">
    <property type="entry name" value="ALPHA/BETA-HYDROLASE"/>
    <property type="match status" value="1"/>
</dbReference>
<dbReference type="GO" id="GO:0006508">
    <property type="term" value="P:proteolysis"/>
    <property type="evidence" value="ECO:0007669"/>
    <property type="project" value="InterPro"/>
</dbReference>